<sequence>MVKSQVVRVGIPVGVGWVGRSGFCLRQVVTVVSHAWGRLVFAGTRRDVEGETSEMSGRGPKWVLMVSGSPGGFVVDQQGPSLGLDHPHLEFFFGRFFPLAAAAGVGLSVSGGDLDRRRMVVAGFIVWISGIEIEGAQSG</sequence>
<evidence type="ECO:0000313" key="1">
    <source>
        <dbReference type="EMBL" id="GER48728.1"/>
    </source>
</evidence>
<dbReference type="EMBL" id="BKCP01008292">
    <property type="protein sequence ID" value="GER48728.1"/>
    <property type="molecule type" value="Genomic_DNA"/>
</dbReference>
<accession>A0A5A7QUZ5</accession>
<name>A0A5A7QUZ5_STRAF</name>
<dbReference type="GO" id="GO:0016740">
    <property type="term" value="F:transferase activity"/>
    <property type="evidence" value="ECO:0007669"/>
    <property type="project" value="UniProtKB-KW"/>
</dbReference>
<protein>
    <submittedName>
        <fullName evidence="1">Serine acetyltransferase 3</fullName>
    </submittedName>
</protein>
<dbReference type="AlphaFoldDB" id="A0A5A7QUZ5"/>
<comment type="caution">
    <text evidence="1">The sequence shown here is derived from an EMBL/GenBank/DDBJ whole genome shotgun (WGS) entry which is preliminary data.</text>
</comment>
<gene>
    <name evidence="1" type="ORF">STAS_25900</name>
</gene>
<keyword evidence="2" id="KW-1185">Reference proteome</keyword>
<evidence type="ECO:0000313" key="2">
    <source>
        <dbReference type="Proteomes" id="UP000325081"/>
    </source>
</evidence>
<proteinExistence type="predicted"/>
<keyword evidence="1" id="KW-0808">Transferase</keyword>
<dbReference type="Proteomes" id="UP000325081">
    <property type="component" value="Unassembled WGS sequence"/>
</dbReference>
<organism evidence="1 2">
    <name type="scientific">Striga asiatica</name>
    <name type="common">Asiatic witchweed</name>
    <name type="synonym">Buchnera asiatica</name>
    <dbReference type="NCBI Taxonomy" id="4170"/>
    <lineage>
        <taxon>Eukaryota</taxon>
        <taxon>Viridiplantae</taxon>
        <taxon>Streptophyta</taxon>
        <taxon>Embryophyta</taxon>
        <taxon>Tracheophyta</taxon>
        <taxon>Spermatophyta</taxon>
        <taxon>Magnoliopsida</taxon>
        <taxon>eudicotyledons</taxon>
        <taxon>Gunneridae</taxon>
        <taxon>Pentapetalae</taxon>
        <taxon>asterids</taxon>
        <taxon>lamiids</taxon>
        <taxon>Lamiales</taxon>
        <taxon>Orobanchaceae</taxon>
        <taxon>Buchnereae</taxon>
        <taxon>Striga</taxon>
    </lineage>
</organism>
<reference evidence="2" key="1">
    <citation type="journal article" date="2019" name="Curr. Biol.">
        <title>Genome Sequence of Striga asiatica Provides Insight into the Evolution of Plant Parasitism.</title>
        <authorList>
            <person name="Yoshida S."/>
            <person name="Kim S."/>
            <person name="Wafula E.K."/>
            <person name="Tanskanen J."/>
            <person name="Kim Y.M."/>
            <person name="Honaas L."/>
            <person name="Yang Z."/>
            <person name="Spallek T."/>
            <person name="Conn C.E."/>
            <person name="Ichihashi Y."/>
            <person name="Cheong K."/>
            <person name="Cui S."/>
            <person name="Der J.P."/>
            <person name="Gundlach H."/>
            <person name="Jiao Y."/>
            <person name="Hori C."/>
            <person name="Ishida J.K."/>
            <person name="Kasahara H."/>
            <person name="Kiba T."/>
            <person name="Kim M.S."/>
            <person name="Koo N."/>
            <person name="Laohavisit A."/>
            <person name="Lee Y.H."/>
            <person name="Lumba S."/>
            <person name="McCourt P."/>
            <person name="Mortimer J.C."/>
            <person name="Mutuku J.M."/>
            <person name="Nomura T."/>
            <person name="Sasaki-Sekimoto Y."/>
            <person name="Seto Y."/>
            <person name="Wang Y."/>
            <person name="Wakatake T."/>
            <person name="Sakakibara H."/>
            <person name="Demura T."/>
            <person name="Yamaguchi S."/>
            <person name="Yoneyama K."/>
            <person name="Manabe R.I."/>
            <person name="Nelson D.C."/>
            <person name="Schulman A.H."/>
            <person name="Timko M.P."/>
            <person name="dePamphilis C.W."/>
            <person name="Choi D."/>
            <person name="Shirasu K."/>
        </authorList>
    </citation>
    <scope>NUCLEOTIDE SEQUENCE [LARGE SCALE GENOMIC DNA]</scope>
    <source>
        <strain evidence="2">cv. UVA1</strain>
    </source>
</reference>